<keyword evidence="2" id="KW-1185">Reference proteome</keyword>
<gene>
    <name evidence="1" type="ORF">JM949_18425</name>
</gene>
<evidence type="ECO:0000313" key="1">
    <source>
        <dbReference type="EMBL" id="MBM0277226.1"/>
    </source>
</evidence>
<dbReference type="EMBL" id="JAEVHL010000091">
    <property type="protein sequence ID" value="MBM0277226.1"/>
    <property type="molecule type" value="Genomic_DNA"/>
</dbReference>
<proteinExistence type="predicted"/>
<reference evidence="1 2" key="1">
    <citation type="submission" date="2021-01" db="EMBL/GenBank/DDBJ databases">
        <title>Draft genome sequence of Micromonospora sp. strain STR1s_6.</title>
        <authorList>
            <person name="Karlyshev A."/>
            <person name="Jawad R."/>
        </authorList>
    </citation>
    <scope>NUCLEOTIDE SEQUENCE [LARGE SCALE GENOMIC DNA]</scope>
    <source>
        <strain evidence="1 2">STR1S-6</strain>
    </source>
</reference>
<dbReference type="RefSeq" id="WP_203149665.1">
    <property type="nucleotide sequence ID" value="NZ_JAEVHL010000091.1"/>
</dbReference>
<evidence type="ECO:0000313" key="2">
    <source>
        <dbReference type="Proteomes" id="UP000622245"/>
    </source>
</evidence>
<protein>
    <submittedName>
        <fullName evidence="1">Uncharacterized protein</fullName>
    </submittedName>
</protein>
<comment type="caution">
    <text evidence="1">The sequence shown here is derived from an EMBL/GenBank/DDBJ whole genome shotgun (WGS) entry which is preliminary data.</text>
</comment>
<name>A0ABS1YIH7_9ACTN</name>
<dbReference type="Proteomes" id="UP000622245">
    <property type="component" value="Unassembled WGS sequence"/>
</dbReference>
<accession>A0ABS1YIH7</accession>
<sequence length="63" mass="6792">MKAVEQIDAERPVSAHADRDDLIRRLVDAAPPLSDTDRARLASILQSATTRPVTAVRPEGEAA</sequence>
<organism evidence="1 2">
    <name type="scientific">Micromonospora tarensis</name>
    <dbReference type="NCBI Taxonomy" id="2806100"/>
    <lineage>
        <taxon>Bacteria</taxon>
        <taxon>Bacillati</taxon>
        <taxon>Actinomycetota</taxon>
        <taxon>Actinomycetes</taxon>
        <taxon>Micromonosporales</taxon>
        <taxon>Micromonosporaceae</taxon>
        <taxon>Micromonospora</taxon>
    </lineage>
</organism>